<evidence type="ECO:0000313" key="1">
    <source>
        <dbReference type="EMBL" id="GAD79715.1"/>
    </source>
</evidence>
<comment type="caution">
    <text evidence="1">The sequence shown here is derived from an EMBL/GenBank/DDBJ whole genome shotgun (WGS) entry which is preliminary data.</text>
</comment>
<sequence>MIKYLYGKKEFLEPIAKGEISPRFSDLGHYSRLENALMRDKETEKEFLWDKNVGELFINGHHISRESLASDPIWKVPPRHCYCLCLSSKKNSNELFERFNADYCLAIDIPILIESLKSTFGHEIRGLVFQHSEITYYAKYDDLLGVSSEQVVFYKPELFLPEAEYRIAIFYPLNEKGFYTSDGRIIPFQLEGESTHLQCNMENDDKYWSRVVVGSYEKTT</sequence>
<dbReference type="OrthoDB" id="6548237at2"/>
<dbReference type="Proteomes" id="UP000016562">
    <property type="component" value="Unassembled WGS sequence"/>
</dbReference>
<dbReference type="EMBL" id="BATM01000019">
    <property type="protein sequence ID" value="GAD79715.1"/>
    <property type="molecule type" value="Genomic_DNA"/>
</dbReference>
<organism evidence="1 2">
    <name type="scientific">Vibrio ezurae NBRC 102218</name>
    <dbReference type="NCBI Taxonomy" id="1219080"/>
    <lineage>
        <taxon>Bacteria</taxon>
        <taxon>Pseudomonadati</taxon>
        <taxon>Pseudomonadota</taxon>
        <taxon>Gammaproteobacteria</taxon>
        <taxon>Vibrionales</taxon>
        <taxon>Vibrionaceae</taxon>
        <taxon>Vibrio</taxon>
    </lineage>
</organism>
<evidence type="ECO:0000313" key="2">
    <source>
        <dbReference type="Proteomes" id="UP000016562"/>
    </source>
</evidence>
<keyword evidence="2" id="KW-1185">Reference proteome</keyword>
<accession>U3B172</accession>
<reference evidence="1 2" key="1">
    <citation type="submission" date="2013-09" db="EMBL/GenBank/DDBJ databases">
        <title>Whole genome shotgun sequence of Vibrio ezurae NBRC 102218.</title>
        <authorList>
            <person name="Yoshida I."/>
            <person name="Hosoyama A."/>
            <person name="Numata M."/>
            <person name="Hashimoto M."/>
            <person name="Hosoyama Y."/>
            <person name="Tsuchikane K."/>
            <person name="Noguchi M."/>
            <person name="Hirakata S."/>
            <person name="Ichikawa N."/>
            <person name="Ohji S."/>
            <person name="Yamazoe A."/>
            <person name="Fujita N."/>
        </authorList>
    </citation>
    <scope>NUCLEOTIDE SEQUENCE [LARGE SCALE GENOMIC DNA]</scope>
    <source>
        <strain evidence="1 2">NBRC 102218</strain>
    </source>
</reference>
<dbReference type="eggNOG" id="ENOG50342T1">
    <property type="taxonomic scope" value="Bacteria"/>
</dbReference>
<protein>
    <submittedName>
        <fullName evidence="1">Uncharacterized protein</fullName>
    </submittedName>
</protein>
<dbReference type="RefSeq" id="WP_021713424.1">
    <property type="nucleotide sequence ID" value="NZ_BATM01000019.1"/>
</dbReference>
<gene>
    <name evidence="1" type="ORF">VEZ01S_19_01300</name>
</gene>
<name>U3B172_9VIBR</name>
<proteinExistence type="predicted"/>
<dbReference type="AlphaFoldDB" id="U3B172"/>